<evidence type="ECO:0000313" key="3">
    <source>
        <dbReference type="EMBL" id="PYI28640.1"/>
    </source>
</evidence>
<keyword evidence="4" id="KW-1185">Reference proteome</keyword>
<dbReference type="AlphaFoldDB" id="A0A2V5IJE9"/>
<proteinExistence type="predicted"/>
<protein>
    <submittedName>
        <fullName evidence="3">Uncharacterized protein</fullName>
    </submittedName>
</protein>
<evidence type="ECO:0000313" key="4">
    <source>
        <dbReference type="Proteomes" id="UP000248817"/>
    </source>
</evidence>
<name>A0A2V5IJE9_9EURO</name>
<keyword evidence="1" id="KW-0175">Coiled coil</keyword>
<reference evidence="3 4" key="1">
    <citation type="submission" date="2018-02" db="EMBL/GenBank/DDBJ databases">
        <title>The genomes of Aspergillus section Nigri reveals drivers in fungal speciation.</title>
        <authorList>
            <consortium name="DOE Joint Genome Institute"/>
            <person name="Vesth T.C."/>
            <person name="Nybo J."/>
            <person name="Theobald S."/>
            <person name="Brandl J."/>
            <person name="Frisvad J.C."/>
            <person name="Nielsen K.F."/>
            <person name="Lyhne E.K."/>
            <person name="Kogle M.E."/>
            <person name="Kuo A."/>
            <person name="Riley R."/>
            <person name="Clum A."/>
            <person name="Nolan M."/>
            <person name="Lipzen A."/>
            <person name="Salamov A."/>
            <person name="Henrissat B."/>
            <person name="Wiebenga A."/>
            <person name="De vries R.P."/>
            <person name="Grigoriev I.V."/>
            <person name="Mortensen U.H."/>
            <person name="Andersen M.R."/>
            <person name="Baker S.E."/>
        </authorList>
    </citation>
    <scope>NUCLEOTIDE SEQUENCE [LARGE SCALE GENOMIC DNA]</scope>
    <source>
        <strain evidence="3 4">CBS 114.80</strain>
    </source>
</reference>
<gene>
    <name evidence="3" type="ORF">BP00DRAFT_350572</name>
</gene>
<dbReference type="Proteomes" id="UP000248817">
    <property type="component" value="Unassembled WGS sequence"/>
</dbReference>
<sequence>MTDSSSTNPPWASRVKAVLVSTSPRENPSLAGFRLAYDKNTNQGCISLSIKAHLSNRLSGEEDTLILRIPPESVKTCSLISASDETLCSDYFASKLPTKVKHVRDVSTLILELDRAPAEGTVLCPSEMSSPLPATHGNWNLAAFARICEFKSLRIHFAARQFVGGELGMLKAFVRGLETRSLKAVSFDDSRQGLVERVWKDLNVLLERPPDYEEPASERVKQADPPPYNEEPKSAHVGGKRARASRCLHAIPGDPESHLLSDPESRILSDSEKVMPAQMVSMERRLERIVEEKIKCFIEPHIINAIIDSAVSECRDQFLDDCHLHETEFRDQVEDGNTEVRITANDCMKEMEEQAQRHLEEIKEQAQQYMHKIEDQGTEAELSAEKKIAGLKRCLQMSAPSLPNHKSRPTSQELTSPKGRRSSI</sequence>
<evidence type="ECO:0000256" key="2">
    <source>
        <dbReference type="SAM" id="MobiDB-lite"/>
    </source>
</evidence>
<feature type="coiled-coil region" evidence="1">
    <location>
        <begin position="345"/>
        <end position="379"/>
    </location>
</feature>
<feature type="region of interest" description="Disordered" evidence="2">
    <location>
        <begin position="398"/>
        <end position="424"/>
    </location>
</feature>
<dbReference type="EMBL" id="KZ825544">
    <property type="protein sequence ID" value="PYI28640.1"/>
    <property type="molecule type" value="Genomic_DNA"/>
</dbReference>
<feature type="region of interest" description="Disordered" evidence="2">
    <location>
        <begin position="211"/>
        <end position="236"/>
    </location>
</feature>
<accession>A0A2V5IJE9</accession>
<evidence type="ECO:0000256" key="1">
    <source>
        <dbReference type="SAM" id="Coils"/>
    </source>
</evidence>
<organism evidence="3 4">
    <name type="scientific">Aspergillus indologenus CBS 114.80</name>
    <dbReference type="NCBI Taxonomy" id="1450541"/>
    <lineage>
        <taxon>Eukaryota</taxon>
        <taxon>Fungi</taxon>
        <taxon>Dikarya</taxon>
        <taxon>Ascomycota</taxon>
        <taxon>Pezizomycotina</taxon>
        <taxon>Eurotiomycetes</taxon>
        <taxon>Eurotiomycetidae</taxon>
        <taxon>Eurotiales</taxon>
        <taxon>Aspergillaceae</taxon>
        <taxon>Aspergillus</taxon>
        <taxon>Aspergillus subgen. Circumdati</taxon>
    </lineage>
</organism>
<feature type="compositionally biased region" description="Basic and acidic residues" evidence="2">
    <location>
        <begin position="211"/>
        <end position="222"/>
    </location>
</feature>